<evidence type="ECO:0000313" key="2">
    <source>
        <dbReference type="Proteomes" id="UP000030736"/>
    </source>
</evidence>
<organism evidence="1 2">
    <name type="scientific">Clostridium phage phiMMP01</name>
    <dbReference type="NCBI Taxonomy" id="1582156"/>
    <lineage>
        <taxon>Viruses</taxon>
        <taxon>Duplodnaviria</taxon>
        <taxon>Heunggongvirae</taxon>
        <taxon>Uroviricota</taxon>
        <taxon>Caudoviricetes</taxon>
        <taxon>Yongloolinvirus</taxon>
        <taxon>Yongloolinvirus MMP01</taxon>
    </lineage>
</organism>
<reference evidence="1 2" key="1">
    <citation type="submission" date="2014-12" db="EMBL/GenBank/DDBJ databases">
        <title>Whole Genome Sequence and Molecular Characterization of Siphoviridae / Myoviridae Phage Infecting Clostridium difficile.</title>
        <authorList>
            <person name="Monot M."/>
        </authorList>
    </citation>
    <scope>NUCLEOTIDE SEQUENCE [LARGE SCALE GENOMIC DNA]</scope>
</reference>
<evidence type="ECO:0000313" key="1">
    <source>
        <dbReference type="EMBL" id="CEK40785.1"/>
    </source>
</evidence>
<keyword evidence="2" id="KW-1185">Reference proteome</keyword>
<dbReference type="RefSeq" id="YP_009206149.1">
    <property type="nucleotide sequence ID" value="NC_028883.1"/>
</dbReference>
<proteinExistence type="predicted"/>
<dbReference type="KEGG" id="vg:26646867"/>
<dbReference type="EMBL" id="LN681541">
    <property type="protein sequence ID" value="CEK40785.1"/>
    <property type="molecule type" value="Genomic_DNA"/>
</dbReference>
<dbReference type="OrthoDB" id="22916at10239"/>
<gene>
    <name evidence="1" type="ORF">PHIMMP01_20031</name>
</gene>
<dbReference type="GeneID" id="26646867"/>
<accession>A0A0A8WFX0</accession>
<protein>
    <submittedName>
        <fullName evidence="1">Uncharacterized protein</fullName>
    </submittedName>
</protein>
<name>A0A0A8WFX0_9CAUD</name>
<dbReference type="Proteomes" id="UP000030736">
    <property type="component" value="Segment"/>
</dbReference>
<sequence>MKKQVYYNSLDEKEKIISENSNLYVIEIYETLNENYLVLSSSPIEDEKLSYEELENELLIMTNELQGGLL</sequence>